<dbReference type="GO" id="GO:0016020">
    <property type="term" value="C:membrane"/>
    <property type="evidence" value="ECO:0007669"/>
    <property type="project" value="InterPro"/>
</dbReference>
<comment type="caution">
    <text evidence="1">The sequence shown here is derived from an EMBL/GenBank/DDBJ whole genome shotgun (WGS) entry which is preliminary data.</text>
</comment>
<dbReference type="STRING" id="10195.A0A3M7QFD8"/>
<proteinExistence type="predicted"/>
<dbReference type="EMBL" id="REGN01006307">
    <property type="protein sequence ID" value="RNA10090.1"/>
    <property type="molecule type" value="Genomic_DNA"/>
</dbReference>
<name>A0A3M7QFD8_BRAPC</name>
<keyword evidence="1" id="KW-0675">Receptor</keyword>
<dbReference type="InterPro" id="IPR036734">
    <property type="entry name" value="Neur_chan_lig-bd_sf"/>
</dbReference>
<dbReference type="AlphaFoldDB" id="A0A3M7QFD8"/>
<keyword evidence="2" id="KW-1185">Reference proteome</keyword>
<evidence type="ECO:0000313" key="1">
    <source>
        <dbReference type="EMBL" id="RNA10090.1"/>
    </source>
</evidence>
<organism evidence="1 2">
    <name type="scientific">Brachionus plicatilis</name>
    <name type="common">Marine rotifer</name>
    <name type="synonym">Brachionus muelleri</name>
    <dbReference type="NCBI Taxonomy" id="10195"/>
    <lineage>
        <taxon>Eukaryota</taxon>
        <taxon>Metazoa</taxon>
        <taxon>Spiralia</taxon>
        <taxon>Gnathifera</taxon>
        <taxon>Rotifera</taxon>
        <taxon>Eurotatoria</taxon>
        <taxon>Monogononta</taxon>
        <taxon>Pseudotrocha</taxon>
        <taxon>Ploima</taxon>
        <taxon>Brachionidae</taxon>
        <taxon>Brachionus</taxon>
    </lineage>
</organism>
<evidence type="ECO:0000313" key="2">
    <source>
        <dbReference type="Proteomes" id="UP000276133"/>
    </source>
</evidence>
<protein>
    <submittedName>
        <fullName evidence="1">Gamma-aminobutyric acid receptor subunit gamma-3</fullName>
    </submittedName>
</protein>
<sequence length="96" mass="11570">MASEREKTSIPKVVEIMVQFLRIGVIDTLNEKYHAEVKIISKWKPLENFNRYDRNRYWNPELFIENALEEPKESIRYALVNEGNERYVVEKRRIKG</sequence>
<accession>A0A3M7QFD8</accession>
<reference evidence="1 2" key="1">
    <citation type="journal article" date="2018" name="Sci. Rep.">
        <title>Genomic signatures of local adaptation to the degree of environmental predictability in rotifers.</title>
        <authorList>
            <person name="Franch-Gras L."/>
            <person name="Hahn C."/>
            <person name="Garcia-Roger E.M."/>
            <person name="Carmona M.J."/>
            <person name="Serra M."/>
            <person name="Gomez A."/>
        </authorList>
    </citation>
    <scope>NUCLEOTIDE SEQUENCE [LARGE SCALE GENOMIC DNA]</scope>
    <source>
        <strain evidence="1">HYR1</strain>
    </source>
</reference>
<dbReference type="Gene3D" id="2.70.170.10">
    <property type="entry name" value="Neurotransmitter-gated ion-channel ligand-binding domain"/>
    <property type="match status" value="1"/>
</dbReference>
<dbReference type="GO" id="GO:0005230">
    <property type="term" value="F:extracellular ligand-gated monoatomic ion channel activity"/>
    <property type="evidence" value="ECO:0007669"/>
    <property type="project" value="InterPro"/>
</dbReference>
<gene>
    <name evidence="1" type="ORF">BpHYR1_014501</name>
</gene>
<dbReference type="Proteomes" id="UP000276133">
    <property type="component" value="Unassembled WGS sequence"/>
</dbReference>